<dbReference type="InterPro" id="IPR053161">
    <property type="entry name" value="Ulvan_degrading_GH"/>
</dbReference>
<gene>
    <name evidence="1" type="ORF">INP51_04845</name>
</gene>
<accession>A0A7M2RJ48</accession>
<dbReference type="KEGG" id="bliq:INP51_04845"/>
<dbReference type="PANTHER" id="PTHR36848:SF2">
    <property type="entry name" value="SECRETED PROTEIN"/>
    <property type="match status" value="1"/>
</dbReference>
<dbReference type="PANTHER" id="PTHR36848">
    <property type="entry name" value="DNA-BINDING PROTEIN (PUTATIVE SECRETED PROTEIN)-RELATED"/>
    <property type="match status" value="1"/>
</dbReference>
<dbReference type="Gene3D" id="2.60.120.260">
    <property type="entry name" value="Galactose-binding domain-like"/>
    <property type="match status" value="1"/>
</dbReference>
<sequence>MELLRKLTHPPREFTPIPFWFLNGDLDDHEIERQLQDFSDKGVNAVVLHPRMGLAKRVEYLSDTYFHYIRTAVETAARLEMKVVLYDEGMYPSGSAGGKVVENHPQLASEGIALVSRPRQGDELLAYDEKEYLVARKSRGTIRGLHWGEDDGEANAPPSADILNPKAVDRFLMLTHEAYYRELKLYFGNTVIGFFTDEPSILGRNHEKDLFPWTHGFASDFVSAGGNLANLIEMFHGGKNQDTILYDRLILEREGDVYYKKLSLWCEKHGISLMGHPHQSDDIEVEKYFHIPGQDLVLRMFGPETGGTTGINSTMAKCSADAARIMGRRRNSNECFGACNKDGNPWQMSGQDLKWYIDWLAVRGVNLFIPHAFYYSIEGKRKEERPPDVGPHNIWWKYYEKWSTYMKRLSFLMTDCDMYASTAVLCHNRDLRPEDVKPLFEHQIGFQYLPDSVWCDCKVTQDGLWYHDHYYPFVAGDISQFKKVVNPQKPKYLTWPNKACDCFCNPPCPNLRVAHFNRLGTECWLLVNEGDQAIETRLTLPTVQSVASYDLWNGKLAKVDNFLNLPVCGSLLLFACKDSKYQDLPDKIENMITLKPDFVLEKEDEANVIKTYHAKLEITDDELDHDQIKICIHAKEMATLTVNGEFVDVGFWPPQEFEIKEYLHKGSNHLNIQVTGSLANLYGKRPVWYGIKQ</sequence>
<organism evidence="1 2">
    <name type="scientific">Blautia liquoris</name>
    <dbReference type="NCBI Taxonomy" id="2779518"/>
    <lineage>
        <taxon>Bacteria</taxon>
        <taxon>Bacillati</taxon>
        <taxon>Bacillota</taxon>
        <taxon>Clostridia</taxon>
        <taxon>Lachnospirales</taxon>
        <taxon>Lachnospiraceae</taxon>
        <taxon>Blautia</taxon>
    </lineage>
</organism>
<dbReference type="AlphaFoldDB" id="A0A7M2RJ48"/>
<reference evidence="1 2" key="1">
    <citation type="submission" date="2020-10" db="EMBL/GenBank/DDBJ databases">
        <title>Blautia liquoris sp.nov., isolated from the mud in a fermentation cellar used for the production of Chinese strong-flavoured liquor.</title>
        <authorList>
            <person name="Lu L."/>
        </authorList>
    </citation>
    <scope>NUCLEOTIDE SEQUENCE [LARGE SCALE GENOMIC DNA]</scope>
    <source>
        <strain evidence="1 2">LZLJ-3</strain>
    </source>
</reference>
<proteinExistence type="predicted"/>
<dbReference type="Proteomes" id="UP000593601">
    <property type="component" value="Chromosome"/>
</dbReference>
<evidence type="ECO:0008006" key="3">
    <source>
        <dbReference type="Google" id="ProtNLM"/>
    </source>
</evidence>
<name>A0A7M2RJ48_9FIRM</name>
<protein>
    <recommendedName>
        <fullName evidence="3">Glycosyl hydrolases family 2, sugar binding domain</fullName>
    </recommendedName>
</protein>
<evidence type="ECO:0000313" key="1">
    <source>
        <dbReference type="EMBL" id="QOV20279.1"/>
    </source>
</evidence>
<dbReference type="EMBL" id="CP063304">
    <property type="protein sequence ID" value="QOV20279.1"/>
    <property type="molecule type" value="Genomic_DNA"/>
</dbReference>
<dbReference type="RefSeq" id="WP_193736599.1">
    <property type="nucleotide sequence ID" value="NZ_CP063304.1"/>
</dbReference>
<keyword evidence="2" id="KW-1185">Reference proteome</keyword>
<evidence type="ECO:0000313" key="2">
    <source>
        <dbReference type="Proteomes" id="UP000593601"/>
    </source>
</evidence>